<protein>
    <submittedName>
        <fullName evidence="2">Uncharacterized protein</fullName>
    </submittedName>
</protein>
<comment type="caution">
    <text evidence="2">The sequence shown here is derived from an EMBL/GenBank/DDBJ whole genome shotgun (WGS) entry which is preliminary data.</text>
</comment>
<evidence type="ECO:0000256" key="1">
    <source>
        <dbReference type="SAM" id="MobiDB-lite"/>
    </source>
</evidence>
<dbReference type="AlphaFoldDB" id="A0AAD6ZCK3"/>
<proteinExistence type="predicted"/>
<dbReference type="EMBL" id="JARIHO010000059">
    <property type="protein sequence ID" value="KAJ7318053.1"/>
    <property type="molecule type" value="Genomic_DNA"/>
</dbReference>
<gene>
    <name evidence="2" type="ORF">DFH08DRAFT_942668</name>
</gene>
<reference evidence="2" key="1">
    <citation type="submission" date="2023-03" db="EMBL/GenBank/DDBJ databases">
        <title>Massive genome expansion in bonnet fungi (Mycena s.s.) driven by repeated elements and novel gene families across ecological guilds.</title>
        <authorList>
            <consortium name="Lawrence Berkeley National Laboratory"/>
            <person name="Harder C.B."/>
            <person name="Miyauchi S."/>
            <person name="Viragh M."/>
            <person name="Kuo A."/>
            <person name="Thoen E."/>
            <person name="Andreopoulos B."/>
            <person name="Lu D."/>
            <person name="Skrede I."/>
            <person name="Drula E."/>
            <person name="Henrissat B."/>
            <person name="Morin E."/>
            <person name="Kohler A."/>
            <person name="Barry K."/>
            <person name="LaButti K."/>
            <person name="Morin E."/>
            <person name="Salamov A."/>
            <person name="Lipzen A."/>
            <person name="Mereny Z."/>
            <person name="Hegedus B."/>
            <person name="Baldrian P."/>
            <person name="Stursova M."/>
            <person name="Weitz H."/>
            <person name="Taylor A."/>
            <person name="Grigoriev I.V."/>
            <person name="Nagy L.G."/>
            <person name="Martin F."/>
            <person name="Kauserud H."/>
        </authorList>
    </citation>
    <scope>NUCLEOTIDE SEQUENCE</scope>
    <source>
        <strain evidence="2">CBHHK002</strain>
    </source>
</reference>
<accession>A0AAD6ZCK3</accession>
<feature type="region of interest" description="Disordered" evidence="1">
    <location>
        <begin position="1"/>
        <end position="31"/>
    </location>
</feature>
<name>A0AAD6ZCK3_9AGAR</name>
<evidence type="ECO:0000313" key="3">
    <source>
        <dbReference type="Proteomes" id="UP001218218"/>
    </source>
</evidence>
<dbReference type="Proteomes" id="UP001218218">
    <property type="component" value="Unassembled WGS sequence"/>
</dbReference>
<evidence type="ECO:0000313" key="2">
    <source>
        <dbReference type="EMBL" id="KAJ7318053.1"/>
    </source>
</evidence>
<feature type="region of interest" description="Disordered" evidence="1">
    <location>
        <begin position="214"/>
        <end position="272"/>
    </location>
</feature>
<organism evidence="2 3">
    <name type="scientific">Mycena albidolilacea</name>
    <dbReference type="NCBI Taxonomy" id="1033008"/>
    <lineage>
        <taxon>Eukaryota</taxon>
        <taxon>Fungi</taxon>
        <taxon>Dikarya</taxon>
        <taxon>Basidiomycota</taxon>
        <taxon>Agaricomycotina</taxon>
        <taxon>Agaricomycetes</taxon>
        <taxon>Agaricomycetidae</taxon>
        <taxon>Agaricales</taxon>
        <taxon>Marasmiineae</taxon>
        <taxon>Mycenaceae</taxon>
        <taxon>Mycena</taxon>
    </lineage>
</organism>
<keyword evidence="3" id="KW-1185">Reference proteome</keyword>
<sequence>MAEGGGRGSDATAHTGMGRQPHELSAPARCGAHSHRRVPVQQACVLEWSVGRIAARRRLYCLQASATVGASRMIEGDQRERKTVRNMGKIRQPSQWDAEASGCMYGVGDKGGHSERRTRSIKDAARVCRGESIWAVPSHLSGRGRVGCVARAKKRLEARKSLCRRDVQRWGRSGCCTGCGDKNRCRGWATGASAEGGGGTLLVGVVISEFQDGSVREGEGGGRPARAAQRAQDGSGGTRGRRVRGLASGEESGLRKGTAEGNQDARTLAVGE</sequence>